<sequence length="119" mass="13516">MVSQGMRAQGCQILRKTVMDGTINWLCERGIRQQLLQGPASFYCDISVCGDCALQFRLHKVCSPQLWFRVGRNPLEARQMRHLPQKNDVSGPWRLKGRQKDDGTSSTAGWFRGTTCKKS</sequence>
<gene>
    <name evidence="2" type="ORF">E2C01_025149</name>
</gene>
<comment type="caution">
    <text evidence="2">The sequence shown here is derived from an EMBL/GenBank/DDBJ whole genome shotgun (WGS) entry which is preliminary data.</text>
</comment>
<dbReference type="Proteomes" id="UP000324222">
    <property type="component" value="Unassembled WGS sequence"/>
</dbReference>
<protein>
    <submittedName>
        <fullName evidence="2">Uncharacterized protein</fullName>
    </submittedName>
</protein>
<keyword evidence="3" id="KW-1185">Reference proteome</keyword>
<organism evidence="2 3">
    <name type="scientific">Portunus trituberculatus</name>
    <name type="common">Swimming crab</name>
    <name type="synonym">Neptunus trituberculatus</name>
    <dbReference type="NCBI Taxonomy" id="210409"/>
    <lineage>
        <taxon>Eukaryota</taxon>
        <taxon>Metazoa</taxon>
        <taxon>Ecdysozoa</taxon>
        <taxon>Arthropoda</taxon>
        <taxon>Crustacea</taxon>
        <taxon>Multicrustacea</taxon>
        <taxon>Malacostraca</taxon>
        <taxon>Eumalacostraca</taxon>
        <taxon>Eucarida</taxon>
        <taxon>Decapoda</taxon>
        <taxon>Pleocyemata</taxon>
        <taxon>Brachyura</taxon>
        <taxon>Eubrachyura</taxon>
        <taxon>Portunoidea</taxon>
        <taxon>Portunidae</taxon>
        <taxon>Portuninae</taxon>
        <taxon>Portunus</taxon>
    </lineage>
</organism>
<reference evidence="2 3" key="1">
    <citation type="submission" date="2019-05" db="EMBL/GenBank/DDBJ databases">
        <title>Another draft genome of Portunus trituberculatus and its Hox gene families provides insights of decapod evolution.</title>
        <authorList>
            <person name="Jeong J.-H."/>
            <person name="Song I."/>
            <person name="Kim S."/>
            <person name="Choi T."/>
            <person name="Kim D."/>
            <person name="Ryu S."/>
            <person name="Kim W."/>
        </authorList>
    </citation>
    <scope>NUCLEOTIDE SEQUENCE [LARGE SCALE GENOMIC DNA]</scope>
    <source>
        <tissue evidence="2">Muscle</tissue>
    </source>
</reference>
<evidence type="ECO:0000256" key="1">
    <source>
        <dbReference type="SAM" id="MobiDB-lite"/>
    </source>
</evidence>
<feature type="region of interest" description="Disordered" evidence="1">
    <location>
        <begin position="79"/>
        <end position="119"/>
    </location>
</feature>
<evidence type="ECO:0000313" key="2">
    <source>
        <dbReference type="EMBL" id="MPC31849.1"/>
    </source>
</evidence>
<dbReference type="AlphaFoldDB" id="A0A5B7EEY4"/>
<proteinExistence type="predicted"/>
<dbReference type="EMBL" id="VSRR010002516">
    <property type="protein sequence ID" value="MPC31849.1"/>
    <property type="molecule type" value="Genomic_DNA"/>
</dbReference>
<accession>A0A5B7EEY4</accession>
<name>A0A5B7EEY4_PORTR</name>
<evidence type="ECO:0000313" key="3">
    <source>
        <dbReference type="Proteomes" id="UP000324222"/>
    </source>
</evidence>